<dbReference type="EMBL" id="KZ825899">
    <property type="protein sequence ID" value="PYH93154.1"/>
    <property type="molecule type" value="Genomic_DNA"/>
</dbReference>
<keyword evidence="3" id="KW-0805">Transcription regulation</keyword>
<proteinExistence type="predicted"/>
<dbReference type="CDD" id="cd12148">
    <property type="entry name" value="fungal_TF_MHR"/>
    <property type="match status" value="1"/>
</dbReference>
<evidence type="ECO:0000313" key="9">
    <source>
        <dbReference type="EMBL" id="PYH93154.1"/>
    </source>
</evidence>
<sequence>MSSQTATPGQERQRSRQACVPCRQRKRKCDGKLPCSTCTGYGYICDFKEVAQQNPLKRRSDSEGSSPQAAKAPRVSSEPHDSPAVPPTQQHGVLEPSKQRYVGRQSSVAFPLFVGLDVQAKNPPRLHSFAYNAGIRREPGYTVKFQMVEYIPWDIAKSLIDVYISTIHPVFKFLDEGQLYQQGEEHWHGQPQGCNFEAVLSGVIALGSLFKGALGQEREMRVVRHAKDILEDYHVGRAPSIEQVSAWILRTIYVRATSRPHVSWLCSCTMMHLVEATGLQHEPEAMILPPTKATLDSTEGRPDTVKRIAQVAECLHVLIAYDYGRSLMNISIHSQEPVRLSISDADFTPQLCQLVQAMPVGNASRGSVVEPQQLVLALERVTSIHVDHDFLLLVRTDLAFCLYRRLRIMDFRFQQEQLDQVIGVGVDALGAAHRLSDRNEPWWNILGTVFQFVCVLLAMDTPASLVKLPESMTVLETITDRLNTHLATEALVTARQLIRASMDKKRKGLTCLERALGEDSTEAATNNVAYAAPPIDGIFNPFSQPPQSPLLDLDSLLDMEFMH</sequence>
<feature type="compositionally biased region" description="Polar residues" evidence="7">
    <location>
        <begin position="1"/>
        <end position="10"/>
    </location>
</feature>
<dbReference type="OrthoDB" id="4064873at2759"/>
<gene>
    <name evidence="9" type="ORF">BO71DRAFT_382195</name>
</gene>
<dbReference type="Gene3D" id="4.10.240.10">
    <property type="entry name" value="Zn(2)-C6 fungal-type DNA-binding domain"/>
    <property type="match status" value="1"/>
</dbReference>
<feature type="region of interest" description="Disordered" evidence="7">
    <location>
        <begin position="1"/>
        <end position="36"/>
    </location>
</feature>
<dbReference type="InterPro" id="IPR052478">
    <property type="entry name" value="Metabolite_Synth_Reg"/>
</dbReference>
<evidence type="ECO:0000256" key="2">
    <source>
        <dbReference type="ARBA" id="ARBA00022833"/>
    </source>
</evidence>
<reference evidence="9 10" key="1">
    <citation type="submission" date="2018-02" db="EMBL/GenBank/DDBJ databases">
        <title>The genomes of Aspergillus section Nigri reveals drivers in fungal speciation.</title>
        <authorList>
            <consortium name="DOE Joint Genome Institute"/>
            <person name="Vesth T.C."/>
            <person name="Nybo J."/>
            <person name="Theobald S."/>
            <person name="Brandl J."/>
            <person name="Frisvad J.C."/>
            <person name="Nielsen K.F."/>
            <person name="Lyhne E.K."/>
            <person name="Kogle M.E."/>
            <person name="Kuo A."/>
            <person name="Riley R."/>
            <person name="Clum A."/>
            <person name="Nolan M."/>
            <person name="Lipzen A."/>
            <person name="Salamov A."/>
            <person name="Henrissat B."/>
            <person name="Wiebenga A."/>
            <person name="De vries R.P."/>
            <person name="Grigoriev I.V."/>
            <person name="Mortensen U.H."/>
            <person name="Andersen M.R."/>
            <person name="Baker S.E."/>
        </authorList>
    </citation>
    <scope>NUCLEOTIDE SEQUENCE [LARGE SCALE GENOMIC DNA]</scope>
    <source>
        <strain evidence="9 10">CBS 707.79</strain>
    </source>
</reference>
<evidence type="ECO:0000256" key="5">
    <source>
        <dbReference type="ARBA" id="ARBA00023163"/>
    </source>
</evidence>
<dbReference type="GO" id="GO:0008270">
    <property type="term" value="F:zinc ion binding"/>
    <property type="evidence" value="ECO:0007669"/>
    <property type="project" value="InterPro"/>
</dbReference>
<evidence type="ECO:0000256" key="7">
    <source>
        <dbReference type="SAM" id="MobiDB-lite"/>
    </source>
</evidence>
<organism evidence="9 10">
    <name type="scientific">Aspergillus ellipticus CBS 707.79</name>
    <dbReference type="NCBI Taxonomy" id="1448320"/>
    <lineage>
        <taxon>Eukaryota</taxon>
        <taxon>Fungi</taxon>
        <taxon>Dikarya</taxon>
        <taxon>Ascomycota</taxon>
        <taxon>Pezizomycotina</taxon>
        <taxon>Eurotiomycetes</taxon>
        <taxon>Eurotiomycetidae</taxon>
        <taxon>Eurotiales</taxon>
        <taxon>Aspergillaceae</taxon>
        <taxon>Aspergillus</taxon>
        <taxon>Aspergillus subgen. Circumdati</taxon>
    </lineage>
</organism>
<evidence type="ECO:0000313" key="10">
    <source>
        <dbReference type="Proteomes" id="UP000247810"/>
    </source>
</evidence>
<dbReference type="PROSITE" id="PS00463">
    <property type="entry name" value="ZN2_CY6_FUNGAL_1"/>
    <property type="match status" value="1"/>
</dbReference>
<dbReference type="AlphaFoldDB" id="A0A319D7G9"/>
<feature type="region of interest" description="Disordered" evidence="7">
    <location>
        <begin position="54"/>
        <end position="94"/>
    </location>
</feature>
<keyword evidence="10" id="KW-1185">Reference proteome</keyword>
<dbReference type="SUPFAM" id="SSF57701">
    <property type="entry name" value="Zn2/Cys6 DNA-binding domain"/>
    <property type="match status" value="1"/>
</dbReference>
<keyword evidence="4" id="KW-0238">DNA-binding</keyword>
<keyword evidence="5" id="KW-0804">Transcription</keyword>
<dbReference type="PROSITE" id="PS50048">
    <property type="entry name" value="ZN2_CY6_FUNGAL_2"/>
    <property type="match status" value="1"/>
</dbReference>
<dbReference type="GO" id="GO:0009410">
    <property type="term" value="P:response to xenobiotic stimulus"/>
    <property type="evidence" value="ECO:0007669"/>
    <property type="project" value="TreeGrafter"/>
</dbReference>
<evidence type="ECO:0000256" key="3">
    <source>
        <dbReference type="ARBA" id="ARBA00023015"/>
    </source>
</evidence>
<evidence type="ECO:0000256" key="4">
    <source>
        <dbReference type="ARBA" id="ARBA00023125"/>
    </source>
</evidence>
<dbReference type="PANTHER" id="PTHR31779">
    <property type="entry name" value="2-NITROPROPANE DIOXYGENASE FAMILY, PUTATIVE (AFU_ORTHOLOGUE AFUA_2G17430)-RELATED"/>
    <property type="match status" value="1"/>
</dbReference>
<evidence type="ECO:0000259" key="8">
    <source>
        <dbReference type="PROSITE" id="PS50048"/>
    </source>
</evidence>
<keyword evidence="6" id="KW-0539">Nucleus</keyword>
<dbReference type="VEuPathDB" id="FungiDB:BO71DRAFT_382195"/>
<name>A0A319D7G9_9EURO</name>
<dbReference type="Pfam" id="PF00172">
    <property type="entry name" value="Zn_clus"/>
    <property type="match status" value="1"/>
</dbReference>
<keyword evidence="1" id="KW-0479">Metal-binding</keyword>
<dbReference type="GO" id="GO:0006351">
    <property type="term" value="P:DNA-templated transcription"/>
    <property type="evidence" value="ECO:0007669"/>
    <property type="project" value="InterPro"/>
</dbReference>
<evidence type="ECO:0000256" key="6">
    <source>
        <dbReference type="ARBA" id="ARBA00023242"/>
    </source>
</evidence>
<protein>
    <submittedName>
        <fullName evidence="9">C6 zinc finger domain protein</fullName>
    </submittedName>
</protein>
<dbReference type="InterPro" id="IPR007219">
    <property type="entry name" value="XnlR_reg_dom"/>
</dbReference>
<keyword evidence="2" id="KW-0862">Zinc</keyword>
<dbReference type="GO" id="GO:0003677">
    <property type="term" value="F:DNA binding"/>
    <property type="evidence" value="ECO:0007669"/>
    <property type="project" value="UniProtKB-KW"/>
</dbReference>
<dbReference type="CDD" id="cd00067">
    <property type="entry name" value="GAL4"/>
    <property type="match status" value="1"/>
</dbReference>
<dbReference type="Pfam" id="PF04082">
    <property type="entry name" value="Fungal_trans"/>
    <property type="match status" value="1"/>
</dbReference>
<dbReference type="Proteomes" id="UP000247810">
    <property type="component" value="Unassembled WGS sequence"/>
</dbReference>
<evidence type="ECO:0000256" key="1">
    <source>
        <dbReference type="ARBA" id="ARBA00022723"/>
    </source>
</evidence>
<dbReference type="GO" id="GO:0009893">
    <property type="term" value="P:positive regulation of metabolic process"/>
    <property type="evidence" value="ECO:0007669"/>
    <property type="project" value="UniProtKB-ARBA"/>
</dbReference>
<dbReference type="PANTHER" id="PTHR31779:SF3">
    <property type="entry name" value="PROTEIN RDR1"/>
    <property type="match status" value="1"/>
</dbReference>
<dbReference type="InterPro" id="IPR036864">
    <property type="entry name" value="Zn2-C6_fun-type_DNA-bd_sf"/>
</dbReference>
<feature type="domain" description="Zn(2)-C6 fungal-type" evidence="8">
    <location>
        <begin position="18"/>
        <end position="47"/>
    </location>
</feature>
<dbReference type="GO" id="GO:0000981">
    <property type="term" value="F:DNA-binding transcription factor activity, RNA polymerase II-specific"/>
    <property type="evidence" value="ECO:0007669"/>
    <property type="project" value="InterPro"/>
</dbReference>
<accession>A0A319D7G9</accession>
<dbReference type="SMART" id="SM00066">
    <property type="entry name" value="GAL4"/>
    <property type="match status" value="1"/>
</dbReference>
<dbReference type="InterPro" id="IPR001138">
    <property type="entry name" value="Zn2Cys6_DnaBD"/>
</dbReference>